<protein>
    <recommendedName>
        <fullName evidence="4">Secreted protein</fullName>
    </recommendedName>
</protein>
<proteinExistence type="predicted"/>
<dbReference type="Proteomes" id="UP001497512">
    <property type="component" value="Chromosome 13"/>
</dbReference>
<evidence type="ECO:0000313" key="2">
    <source>
        <dbReference type="EMBL" id="CAK9201346.1"/>
    </source>
</evidence>
<evidence type="ECO:0000256" key="1">
    <source>
        <dbReference type="SAM" id="MobiDB-lite"/>
    </source>
</evidence>
<evidence type="ECO:0000313" key="3">
    <source>
        <dbReference type="Proteomes" id="UP001497512"/>
    </source>
</evidence>
<dbReference type="EMBL" id="OZ019905">
    <property type="protein sequence ID" value="CAK9201346.1"/>
    <property type="molecule type" value="Genomic_DNA"/>
</dbReference>
<reference evidence="2" key="1">
    <citation type="submission" date="2024-02" db="EMBL/GenBank/DDBJ databases">
        <authorList>
            <consortium name="ELIXIR-Norway"/>
            <consortium name="Elixir Norway"/>
        </authorList>
    </citation>
    <scope>NUCLEOTIDE SEQUENCE</scope>
</reference>
<feature type="region of interest" description="Disordered" evidence="1">
    <location>
        <begin position="9"/>
        <end position="70"/>
    </location>
</feature>
<keyword evidence="3" id="KW-1185">Reference proteome</keyword>
<gene>
    <name evidence="2" type="ORF">CSSPTR1EN2_LOCUS5861</name>
</gene>
<evidence type="ECO:0008006" key="4">
    <source>
        <dbReference type="Google" id="ProtNLM"/>
    </source>
</evidence>
<sequence>MRYIIVLFASVHHHHQQQQQSGKRDRELPGAGSRTLQRRKGVGTKPRGRDQERGGPYIVRLRERRGRGEE</sequence>
<accession>A0ABP0TNT9</accession>
<name>A0ABP0TNT9_9BRYO</name>
<organism evidence="2 3">
    <name type="scientific">Sphagnum troendelagicum</name>
    <dbReference type="NCBI Taxonomy" id="128251"/>
    <lineage>
        <taxon>Eukaryota</taxon>
        <taxon>Viridiplantae</taxon>
        <taxon>Streptophyta</taxon>
        <taxon>Embryophyta</taxon>
        <taxon>Bryophyta</taxon>
        <taxon>Sphagnophytina</taxon>
        <taxon>Sphagnopsida</taxon>
        <taxon>Sphagnales</taxon>
        <taxon>Sphagnaceae</taxon>
        <taxon>Sphagnum</taxon>
    </lineage>
</organism>